<protein>
    <submittedName>
        <fullName evidence="2">Uncharacterized protein</fullName>
    </submittedName>
</protein>
<keyword evidence="3" id="KW-1185">Reference proteome</keyword>
<name>A0A3S2PN61_ORYJA</name>
<reference evidence="2 3" key="1">
    <citation type="submission" date="2018-11" db="EMBL/GenBank/DDBJ databases">
        <authorList>
            <person name="Lopez-Roques C."/>
            <person name="Donnadieu C."/>
            <person name="Bouchez O."/>
            <person name="Klopp C."/>
            <person name="Cabau C."/>
            <person name="Zahm M."/>
        </authorList>
    </citation>
    <scope>NUCLEOTIDE SEQUENCE [LARGE SCALE GENOMIC DNA]</scope>
    <source>
        <strain evidence="2">RS831</strain>
        <tissue evidence="2">Whole body</tissue>
    </source>
</reference>
<proteinExistence type="predicted"/>
<organism evidence="2 3">
    <name type="scientific">Oryzias javanicus</name>
    <name type="common">Javanese ricefish</name>
    <name type="synonym">Aplocheilus javanicus</name>
    <dbReference type="NCBI Taxonomy" id="123683"/>
    <lineage>
        <taxon>Eukaryota</taxon>
        <taxon>Metazoa</taxon>
        <taxon>Chordata</taxon>
        <taxon>Craniata</taxon>
        <taxon>Vertebrata</taxon>
        <taxon>Euteleostomi</taxon>
        <taxon>Actinopterygii</taxon>
        <taxon>Neopterygii</taxon>
        <taxon>Teleostei</taxon>
        <taxon>Neoteleostei</taxon>
        <taxon>Acanthomorphata</taxon>
        <taxon>Ovalentaria</taxon>
        <taxon>Atherinomorphae</taxon>
        <taxon>Beloniformes</taxon>
        <taxon>Adrianichthyidae</taxon>
        <taxon>Oryziinae</taxon>
        <taxon>Oryzias</taxon>
    </lineage>
</organism>
<accession>A0A3S2PN61</accession>
<evidence type="ECO:0000313" key="2">
    <source>
        <dbReference type="EMBL" id="RVE71206.1"/>
    </source>
</evidence>
<dbReference type="Proteomes" id="UP000283210">
    <property type="component" value="Chromosome 7"/>
</dbReference>
<gene>
    <name evidence="2" type="ORF">OJAV_G00072290</name>
</gene>
<dbReference type="EMBL" id="CM012443">
    <property type="protein sequence ID" value="RVE71206.1"/>
    <property type="molecule type" value="Genomic_DNA"/>
</dbReference>
<reference evidence="2 3" key="2">
    <citation type="submission" date="2019-01" db="EMBL/GenBank/DDBJ databases">
        <title>A chromosome length genome reference of the Java medaka (oryzias javanicus).</title>
        <authorList>
            <person name="Herpin A."/>
            <person name="Takehana Y."/>
            <person name="Naruse K."/>
            <person name="Ansai S."/>
            <person name="Kawaguchi M."/>
        </authorList>
    </citation>
    <scope>NUCLEOTIDE SEQUENCE [LARGE SCALE GENOMIC DNA]</scope>
    <source>
        <strain evidence="2">RS831</strain>
        <tissue evidence="2">Whole body</tissue>
    </source>
</reference>
<feature type="region of interest" description="Disordered" evidence="1">
    <location>
        <begin position="20"/>
        <end position="74"/>
    </location>
</feature>
<dbReference type="AlphaFoldDB" id="A0A3S2PN61"/>
<evidence type="ECO:0000256" key="1">
    <source>
        <dbReference type="SAM" id="MobiDB-lite"/>
    </source>
</evidence>
<evidence type="ECO:0000313" key="3">
    <source>
        <dbReference type="Proteomes" id="UP000283210"/>
    </source>
</evidence>
<sequence length="74" mass="8104">MDVRSTTRALISHVLRTSPLTERCSHGRHAHTRAGSNRTQNRAEDAPRPRGRGRALTGSDPRGPPNKLQVLEAA</sequence>